<sequence>MRQRKESNCFDVSGDVAGTLQKESSSVLGTCRALGISRTLDMAVSTVRKILRNILQCYPFKITHVQELVPADLPEREAFIQQFLAGMEVHNAWPWNIL</sequence>
<dbReference type="OrthoDB" id="7913384at2759"/>
<dbReference type="EMBL" id="BGPR01010336">
    <property type="protein sequence ID" value="GBN45639.1"/>
    <property type="molecule type" value="Genomic_DNA"/>
</dbReference>
<dbReference type="AlphaFoldDB" id="A0A4Y2P3R1"/>
<accession>A0A4Y2P3R1</accession>
<dbReference type="Proteomes" id="UP000499080">
    <property type="component" value="Unassembled WGS sequence"/>
</dbReference>
<name>A0A4Y2P3R1_ARAVE</name>
<proteinExistence type="predicted"/>
<keyword evidence="2" id="KW-1185">Reference proteome</keyword>
<evidence type="ECO:0000313" key="2">
    <source>
        <dbReference type="Proteomes" id="UP000499080"/>
    </source>
</evidence>
<protein>
    <submittedName>
        <fullName evidence="1">Uncharacterized protein</fullName>
    </submittedName>
</protein>
<reference evidence="1 2" key="1">
    <citation type="journal article" date="2019" name="Sci. Rep.">
        <title>Orb-weaving spider Araneus ventricosus genome elucidates the spidroin gene catalogue.</title>
        <authorList>
            <person name="Kono N."/>
            <person name="Nakamura H."/>
            <person name="Ohtoshi R."/>
            <person name="Moran D.A.P."/>
            <person name="Shinohara A."/>
            <person name="Yoshida Y."/>
            <person name="Fujiwara M."/>
            <person name="Mori M."/>
            <person name="Tomita M."/>
            <person name="Arakawa K."/>
        </authorList>
    </citation>
    <scope>NUCLEOTIDE SEQUENCE [LARGE SCALE GENOMIC DNA]</scope>
</reference>
<gene>
    <name evidence="1" type="ORF">AVEN_99126_1</name>
</gene>
<organism evidence="1 2">
    <name type="scientific">Araneus ventricosus</name>
    <name type="common">Orbweaver spider</name>
    <name type="synonym">Epeira ventricosa</name>
    <dbReference type="NCBI Taxonomy" id="182803"/>
    <lineage>
        <taxon>Eukaryota</taxon>
        <taxon>Metazoa</taxon>
        <taxon>Ecdysozoa</taxon>
        <taxon>Arthropoda</taxon>
        <taxon>Chelicerata</taxon>
        <taxon>Arachnida</taxon>
        <taxon>Araneae</taxon>
        <taxon>Araneomorphae</taxon>
        <taxon>Entelegynae</taxon>
        <taxon>Araneoidea</taxon>
        <taxon>Araneidae</taxon>
        <taxon>Araneus</taxon>
    </lineage>
</organism>
<evidence type="ECO:0000313" key="1">
    <source>
        <dbReference type="EMBL" id="GBN45639.1"/>
    </source>
</evidence>
<comment type="caution">
    <text evidence="1">The sequence shown here is derived from an EMBL/GenBank/DDBJ whole genome shotgun (WGS) entry which is preliminary data.</text>
</comment>